<evidence type="ECO:0000259" key="1">
    <source>
        <dbReference type="Pfam" id="PF12937"/>
    </source>
</evidence>
<dbReference type="OrthoDB" id="3219396at2759"/>
<protein>
    <recommendedName>
        <fullName evidence="1">F-box domain-containing protein</fullName>
    </recommendedName>
</protein>
<dbReference type="Gene3D" id="1.20.1280.50">
    <property type="match status" value="1"/>
</dbReference>
<proteinExistence type="predicted"/>
<dbReference type="EMBL" id="GL377590">
    <property type="protein sequence ID" value="EFJ24407.1"/>
    <property type="molecule type" value="Genomic_DNA"/>
</dbReference>
<sequence>MESVESKDDGGYASPTSVLYHPRIGRQTICKLHSRDFSDCLRYHTAQHPFWDDIKSVYRRSSAHSMAIAGPSSSSKFQLPEALPPRIIFQAGSTRRATVEDPFKLLGPDILQLVMVRLDALSLARCGVTSKDWKTLAHSDALWVSKIASSYSARDRREICASLWQGKRHIPAAALLPGLSKVAAYGISMKDSKRCSITLEDLCQHGWEYRFKDTVPQYWLELDPSRRGEAPMQRFFHSDGSQTAGPGDAVWGGHESTFSIIQDEGDHDQDHDSIARSNFVRINHWPRMGVSRTADWGWELNNEICVYTSLPDSSQGGTGPEYIRL</sequence>
<dbReference type="OMA" id="WEMSNHL"/>
<dbReference type="InterPro" id="IPR001810">
    <property type="entry name" value="F-box_dom"/>
</dbReference>
<evidence type="ECO:0000313" key="2">
    <source>
        <dbReference type="EMBL" id="EFJ24407.1"/>
    </source>
</evidence>
<dbReference type="SUPFAM" id="SSF81383">
    <property type="entry name" value="F-box domain"/>
    <property type="match status" value="1"/>
</dbReference>
<dbReference type="Gramene" id="EFJ24407">
    <property type="protein sequence ID" value="EFJ24407"/>
    <property type="gene ID" value="SELMODRAFT_442625"/>
</dbReference>
<dbReference type="Proteomes" id="UP000001514">
    <property type="component" value="Unassembled WGS sequence"/>
</dbReference>
<reference evidence="2 3" key="1">
    <citation type="journal article" date="2011" name="Science">
        <title>The Selaginella genome identifies genetic changes associated with the evolution of vascular plants.</title>
        <authorList>
            <person name="Banks J.A."/>
            <person name="Nishiyama T."/>
            <person name="Hasebe M."/>
            <person name="Bowman J.L."/>
            <person name="Gribskov M."/>
            <person name="dePamphilis C."/>
            <person name="Albert V.A."/>
            <person name="Aono N."/>
            <person name="Aoyama T."/>
            <person name="Ambrose B.A."/>
            <person name="Ashton N.W."/>
            <person name="Axtell M.J."/>
            <person name="Barker E."/>
            <person name="Barker M.S."/>
            <person name="Bennetzen J.L."/>
            <person name="Bonawitz N.D."/>
            <person name="Chapple C."/>
            <person name="Cheng C."/>
            <person name="Correa L.G."/>
            <person name="Dacre M."/>
            <person name="DeBarry J."/>
            <person name="Dreyer I."/>
            <person name="Elias M."/>
            <person name="Engstrom E.M."/>
            <person name="Estelle M."/>
            <person name="Feng L."/>
            <person name="Finet C."/>
            <person name="Floyd S.K."/>
            <person name="Frommer W.B."/>
            <person name="Fujita T."/>
            <person name="Gramzow L."/>
            <person name="Gutensohn M."/>
            <person name="Harholt J."/>
            <person name="Hattori M."/>
            <person name="Heyl A."/>
            <person name="Hirai T."/>
            <person name="Hiwatashi Y."/>
            <person name="Ishikawa M."/>
            <person name="Iwata M."/>
            <person name="Karol K.G."/>
            <person name="Koehler B."/>
            <person name="Kolukisaoglu U."/>
            <person name="Kubo M."/>
            <person name="Kurata T."/>
            <person name="Lalonde S."/>
            <person name="Li K."/>
            <person name="Li Y."/>
            <person name="Litt A."/>
            <person name="Lyons E."/>
            <person name="Manning G."/>
            <person name="Maruyama T."/>
            <person name="Michael T.P."/>
            <person name="Mikami K."/>
            <person name="Miyazaki S."/>
            <person name="Morinaga S."/>
            <person name="Murata T."/>
            <person name="Mueller-Roeber B."/>
            <person name="Nelson D.R."/>
            <person name="Obara M."/>
            <person name="Oguri Y."/>
            <person name="Olmstead R.G."/>
            <person name="Onodera N."/>
            <person name="Petersen B.L."/>
            <person name="Pils B."/>
            <person name="Prigge M."/>
            <person name="Rensing S.A."/>
            <person name="Riano-Pachon D.M."/>
            <person name="Roberts A.W."/>
            <person name="Sato Y."/>
            <person name="Scheller H.V."/>
            <person name="Schulz B."/>
            <person name="Schulz C."/>
            <person name="Shakirov E.V."/>
            <person name="Shibagaki N."/>
            <person name="Shinohara N."/>
            <person name="Shippen D.E."/>
            <person name="Soerensen I."/>
            <person name="Sotooka R."/>
            <person name="Sugimoto N."/>
            <person name="Sugita M."/>
            <person name="Sumikawa N."/>
            <person name="Tanurdzic M."/>
            <person name="Theissen G."/>
            <person name="Ulvskov P."/>
            <person name="Wakazuki S."/>
            <person name="Weng J.K."/>
            <person name="Willats W.W."/>
            <person name="Wipf D."/>
            <person name="Wolf P.G."/>
            <person name="Yang L."/>
            <person name="Zimmer A.D."/>
            <person name="Zhu Q."/>
            <person name="Mitros T."/>
            <person name="Hellsten U."/>
            <person name="Loque D."/>
            <person name="Otillar R."/>
            <person name="Salamov A."/>
            <person name="Schmutz J."/>
            <person name="Shapiro H."/>
            <person name="Lindquist E."/>
            <person name="Lucas S."/>
            <person name="Rokhsar D."/>
            <person name="Grigoriev I.V."/>
        </authorList>
    </citation>
    <scope>NUCLEOTIDE SEQUENCE [LARGE SCALE GENOMIC DNA]</scope>
</reference>
<dbReference type="Pfam" id="PF12937">
    <property type="entry name" value="F-box-like"/>
    <property type="match status" value="1"/>
</dbReference>
<dbReference type="eggNOG" id="ENOG502QWJK">
    <property type="taxonomic scope" value="Eukaryota"/>
</dbReference>
<gene>
    <name evidence="2" type="ORF">SELMODRAFT_442625</name>
</gene>
<evidence type="ECO:0000313" key="3">
    <source>
        <dbReference type="Proteomes" id="UP000001514"/>
    </source>
</evidence>
<dbReference type="InterPro" id="IPR036047">
    <property type="entry name" value="F-box-like_dom_sf"/>
</dbReference>
<dbReference type="InParanoid" id="D8RUH5"/>
<dbReference type="KEGG" id="smo:SELMODRAFT_442625"/>
<dbReference type="PANTHER" id="PTHR48218:SF3">
    <property type="entry name" value="OS07G0170800 PROTEIN"/>
    <property type="match status" value="1"/>
</dbReference>
<feature type="domain" description="F-box" evidence="1">
    <location>
        <begin position="108"/>
        <end position="144"/>
    </location>
</feature>
<organism evidence="3">
    <name type="scientific">Selaginella moellendorffii</name>
    <name type="common">Spikemoss</name>
    <dbReference type="NCBI Taxonomy" id="88036"/>
    <lineage>
        <taxon>Eukaryota</taxon>
        <taxon>Viridiplantae</taxon>
        <taxon>Streptophyta</taxon>
        <taxon>Embryophyta</taxon>
        <taxon>Tracheophyta</taxon>
        <taxon>Lycopodiopsida</taxon>
        <taxon>Selaginellales</taxon>
        <taxon>Selaginellaceae</taxon>
        <taxon>Selaginella</taxon>
    </lineage>
</organism>
<accession>D8RUH5</accession>
<name>D8RUH5_SELML</name>
<keyword evidence="3" id="KW-1185">Reference proteome</keyword>
<dbReference type="AlphaFoldDB" id="D8RUH5"/>
<dbReference type="PANTHER" id="PTHR48218">
    <property type="entry name" value="F-BOX DOMAIN CONTAINING PROTEIN"/>
    <property type="match status" value="1"/>
</dbReference>
<dbReference type="HOGENOM" id="CLU_922549_0_0_1"/>